<dbReference type="SMART" id="SM00382">
    <property type="entry name" value="AAA"/>
    <property type="match status" value="1"/>
</dbReference>
<sequence>MADPETDAGLAFEHHDHAHCADDTMARAEAVAAARGARLTPVRRRVLEILLEAHRAMGAYEVLDRLAAEGFGNQPPVAYRALEFLVEHGLAHRVRRLNAFAACMHPGQDHSPVFLICRSCDAVAEARQSRCARRLPGGWRRWLQCRACDGGGIGPVRGLPRGRGSRMTPLIEARGLTVRHGGVAVLANVDFVIRPGEIVTIVGPNGSGKSTLIRALIGLAPAAEGAVTRRAGLRIGYVPQRLQVDAGLPMTVRRFLSLPRRVADGDAAAALARVGVADLGARQMAGLSGGQFQRVLLARALLSRPDILMLDEPTQGLDQPGVAGFYRLIEEVRAETRAAVLMVSHDLHVVMSATDRVICLNGHVCCEGTPQVVTDAPEYRALFGLGTGGALALYRHVHDHDHDRDHGHGHDPAHPHHIHGPDCKHEGADAG</sequence>
<dbReference type="SUPFAM" id="SSF46785">
    <property type="entry name" value="Winged helix' DNA-binding domain"/>
    <property type="match status" value="1"/>
</dbReference>
<evidence type="ECO:0000256" key="6">
    <source>
        <dbReference type="ARBA" id="ARBA00022906"/>
    </source>
</evidence>
<dbReference type="InterPro" id="IPR036390">
    <property type="entry name" value="WH_DNA-bd_sf"/>
</dbReference>
<evidence type="ECO:0000256" key="5">
    <source>
        <dbReference type="ARBA" id="ARBA00022840"/>
    </source>
</evidence>
<dbReference type="Proteomes" id="UP000076128">
    <property type="component" value="Chromosome"/>
</dbReference>
<dbReference type="KEGG" id="daa:AKL17_0572"/>
<keyword evidence="2" id="KW-1003">Cell membrane</keyword>
<evidence type="ECO:0000259" key="12">
    <source>
        <dbReference type="PROSITE" id="PS50893"/>
    </source>
</evidence>
<dbReference type="InterPro" id="IPR027417">
    <property type="entry name" value="P-loop_NTPase"/>
</dbReference>
<evidence type="ECO:0000256" key="11">
    <source>
        <dbReference type="SAM" id="MobiDB-lite"/>
    </source>
</evidence>
<dbReference type="InterPro" id="IPR003593">
    <property type="entry name" value="AAA+_ATPase"/>
</dbReference>
<keyword evidence="4" id="KW-0862">Zinc</keyword>
<dbReference type="GO" id="GO:0006829">
    <property type="term" value="P:zinc ion transport"/>
    <property type="evidence" value="ECO:0007669"/>
    <property type="project" value="UniProtKB-KW"/>
</dbReference>
<evidence type="ECO:0000256" key="10">
    <source>
        <dbReference type="ARBA" id="ARBA00023136"/>
    </source>
</evidence>
<dbReference type="InterPro" id="IPR003439">
    <property type="entry name" value="ABC_transporter-like_ATP-bd"/>
</dbReference>
<evidence type="ECO:0000256" key="2">
    <source>
        <dbReference type="ARBA" id="ARBA00022475"/>
    </source>
</evidence>
<evidence type="ECO:0000313" key="14">
    <source>
        <dbReference type="Proteomes" id="UP000076128"/>
    </source>
</evidence>
<gene>
    <name evidence="13" type="ORF">AKL17_0572</name>
</gene>
<keyword evidence="3" id="KW-0547">Nucleotide-binding</keyword>
<evidence type="ECO:0000256" key="7">
    <source>
        <dbReference type="ARBA" id="ARBA00022967"/>
    </source>
</evidence>
<dbReference type="PROSITE" id="PS00211">
    <property type="entry name" value="ABC_TRANSPORTER_1"/>
    <property type="match status" value="1"/>
</dbReference>
<reference evidence="13 14" key="1">
    <citation type="submission" date="2015-09" db="EMBL/GenBank/DDBJ databases">
        <title>Complete genome sequence of Defluviimonas alba cai42t isolated from an oilfield in Xinjiang.</title>
        <authorList>
            <person name="Geng S."/>
            <person name="Pan X."/>
            <person name="Wu X."/>
        </authorList>
    </citation>
    <scope>NUCLEOTIDE SEQUENCE [LARGE SCALE GENOMIC DNA]</scope>
    <source>
        <strain evidence="14">cai42</strain>
    </source>
</reference>
<keyword evidence="1" id="KW-0813">Transport</keyword>
<dbReference type="Gene3D" id="1.10.10.10">
    <property type="entry name" value="Winged helix-like DNA-binding domain superfamily/Winged helix DNA-binding domain"/>
    <property type="match status" value="1"/>
</dbReference>
<keyword evidence="6" id="KW-0864">Zinc transport</keyword>
<dbReference type="GO" id="GO:0016887">
    <property type="term" value="F:ATP hydrolysis activity"/>
    <property type="evidence" value="ECO:0007669"/>
    <property type="project" value="InterPro"/>
</dbReference>
<evidence type="ECO:0000256" key="1">
    <source>
        <dbReference type="ARBA" id="ARBA00022448"/>
    </source>
</evidence>
<evidence type="ECO:0000256" key="9">
    <source>
        <dbReference type="ARBA" id="ARBA00023125"/>
    </source>
</evidence>
<dbReference type="InterPro" id="IPR050153">
    <property type="entry name" value="Metal_Ion_Import_ABC"/>
</dbReference>
<dbReference type="EMBL" id="CP012661">
    <property type="protein sequence ID" value="AMY67832.1"/>
    <property type="molecule type" value="Genomic_DNA"/>
</dbReference>
<keyword evidence="10" id="KW-0472">Membrane</keyword>
<dbReference type="PATRIC" id="fig|1335048.3.peg.592"/>
<dbReference type="GO" id="GO:0005524">
    <property type="term" value="F:ATP binding"/>
    <property type="evidence" value="ECO:0007669"/>
    <property type="project" value="UniProtKB-KW"/>
</dbReference>
<dbReference type="PANTHER" id="PTHR42734:SF9">
    <property type="entry name" value="ZINC IMPORT ATP-BINDING PROTEIN ZNUC"/>
    <property type="match status" value="1"/>
</dbReference>
<dbReference type="SUPFAM" id="SSF52540">
    <property type="entry name" value="P-loop containing nucleoside triphosphate hydrolases"/>
    <property type="match status" value="1"/>
</dbReference>
<evidence type="ECO:0000313" key="13">
    <source>
        <dbReference type="EMBL" id="AMY67832.1"/>
    </source>
</evidence>
<keyword evidence="9" id="KW-0238">DNA-binding</keyword>
<protein>
    <submittedName>
        <fullName evidence="13">Zinc ABC transporter ATP-binding protein ZnuC</fullName>
    </submittedName>
</protein>
<feature type="region of interest" description="Disordered" evidence="11">
    <location>
        <begin position="400"/>
        <end position="431"/>
    </location>
</feature>
<keyword evidence="8" id="KW-0406">Ion transport</keyword>
<dbReference type="Gene3D" id="3.40.50.300">
    <property type="entry name" value="P-loop containing nucleotide triphosphate hydrolases"/>
    <property type="match status" value="1"/>
</dbReference>
<accession>A0A159YZ57</accession>
<evidence type="ECO:0000256" key="3">
    <source>
        <dbReference type="ARBA" id="ARBA00022741"/>
    </source>
</evidence>
<evidence type="ECO:0000256" key="4">
    <source>
        <dbReference type="ARBA" id="ARBA00022833"/>
    </source>
</evidence>
<dbReference type="PROSITE" id="PS50893">
    <property type="entry name" value="ABC_TRANSPORTER_2"/>
    <property type="match status" value="1"/>
</dbReference>
<proteinExistence type="predicted"/>
<name>A0A159YZ57_9RHOB</name>
<organism evidence="13 14">
    <name type="scientific">Frigidibacter mobilis</name>
    <dbReference type="NCBI Taxonomy" id="1335048"/>
    <lineage>
        <taxon>Bacteria</taxon>
        <taxon>Pseudomonadati</taxon>
        <taxon>Pseudomonadota</taxon>
        <taxon>Alphaproteobacteria</taxon>
        <taxon>Rhodobacterales</taxon>
        <taxon>Paracoccaceae</taxon>
        <taxon>Frigidibacter</taxon>
    </lineage>
</organism>
<dbReference type="AlphaFoldDB" id="A0A159YZ57"/>
<feature type="domain" description="ABC transporter" evidence="12">
    <location>
        <begin position="171"/>
        <end position="386"/>
    </location>
</feature>
<dbReference type="STRING" id="1335048.AKL17_0572"/>
<evidence type="ECO:0000256" key="8">
    <source>
        <dbReference type="ARBA" id="ARBA00023065"/>
    </source>
</evidence>
<dbReference type="GO" id="GO:0010043">
    <property type="term" value="P:response to zinc ion"/>
    <property type="evidence" value="ECO:0007669"/>
    <property type="project" value="TreeGrafter"/>
</dbReference>
<dbReference type="InterPro" id="IPR017871">
    <property type="entry name" value="ABC_transporter-like_CS"/>
</dbReference>
<keyword evidence="7" id="KW-1278">Translocase</keyword>
<dbReference type="GO" id="GO:0003677">
    <property type="term" value="F:DNA binding"/>
    <property type="evidence" value="ECO:0007669"/>
    <property type="project" value="UniProtKB-KW"/>
</dbReference>
<dbReference type="InterPro" id="IPR036388">
    <property type="entry name" value="WH-like_DNA-bd_sf"/>
</dbReference>
<dbReference type="Pfam" id="PF00005">
    <property type="entry name" value="ABC_tran"/>
    <property type="match status" value="1"/>
</dbReference>
<keyword evidence="5 13" id="KW-0067">ATP-binding</keyword>
<dbReference type="PANTHER" id="PTHR42734">
    <property type="entry name" value="METAL TRANSPORT SYSTEM ATP-BINDING PROTEIN TM_0124-RELATED"/>
    <property type="match status" value="1"/>
</dbReference>
<keyword evidence="14" id="KW-1185">Reference proteome</keyword>